<evidence type="ECO:0008006" key="4">
    <source>
        <dbReference type="Google" id="ProtNLM"/>
    </source>
</evidence>
<keyword evidence="1" id="KW-0812">Transmembrane</keyword>
<gene>
    <name evidence="2" type="ORF">SAMN02745176_00814</name>
</gene>
<dbReference type="RefSeq" id="WP_073024817.1">
    <property type="nucleotide sequence ID" value="NZ_FQZS01000005.1"/>
</dbReference>
<evidence type="ECO:0000313" key="3">
    <source>
        <dbReference type="Proteomes" id="UP000184442"/>
    </source>
</evidence>
<keyword evidence="1" id="KW-1133">Transmembrane helix</keyword>
<reference evidence="2 3" key="1">
    <citation type="submission" date="2016-11" db="EMBL/GenBank/DDBJ databases">
        <authorList>
            <person name="Jaros S."/>
            <person name="Januszkiewicz K."/>
            <person name="Wedrychowicz H."/>
        </authorList>
    </citation>
    <scope>NUCLEOTIDE SEQUENCE [LARGE SCALE GENOMIC DNA]</scope>
    <source>
        <strain evidence="2 3">DSM 19022</strain>
    </source>
</reference>
<dbReference type="Pfam" id="PF13783">
    <property type="entry name" value="DUF4177"/>
    <property type="match status" value="1"/>
</dbReference>
<dbReference type="InterPro" id="IPR025234">
    <property type="entry name" value="YjzH-like"/>
</dbReference>
<dbReference type="STRING" id="1122184.SAMN02745176_00814"/>
<evidence type="ECO:0000313" key="2">
    <source>
        <dbReference type="EMBL" id="SHI61250.1"/>
    </source>
</evidence>
<keyword evidence="3" id="KW-1185">Reference proteome</keyword>
<organism evidence="2 3">
    <name type="scientific">Lutispora thermophila DSM 19022</name>
    <dbReference type="NCBI Taxonomy" id="1122184"/>
    <lineage>
        <taxon>Bacteria</taxon>
        <taxon>Bacillati</taxon>
        <taxon>Bacillota</taxon>
        <taxon>Clostridia</taxon>
        <taxon>Lutisporales</taxon>
        <taxon>Lutisporaceae</taxon>
        <taxon>Lutispora</taxon>
    </lineage>
</organism>
<name>A0A1M6CJP2_9FIRM</name>
<protein>
    <recommendedName>
        <fullName evidence="4">DUF4177 domain-containing protein</fullName>
    </recommendedName>
</protein>
<proteinExistence type="predicted"/>
<dbReference type="Proteomes" id="UP000184442">
    <property type="component" value="Unassembled WGS sequence"/>
</dbReference>
<accession>A0A1M6CJP2</accession>
<sequence>MWEYTTVTFNSLFDAEKTLKRKSDRVFEQYGKDGWELVNFQCVGAFGSMMVFVFKREKK</sequence>
<keyword evidence="1" id="KW-0472">Membrane</keyword>
<dbReference type="EMBL" id="FQZS01000005">
    <property type="protein sequence ID" value="SHI61250.1"/>
    <property type="molecule type" value="Genomic_DNA"/>
</dbReference>
<feature type="transmembrane region" description="Helical" evidence="1">
    <location>
        <begin position="37"/>
        <end position="54"/>
    </location>
</feature>
<evidence type="ECO:0000256" key="1">
    <source>
        <dbReference type="SAM" id="Phobius"/>
    </source>
</evidence>
<dbReference type="AlphaFoldDB" id="A0A1M6CJP2"/>